<proteinExistence type="predicted"/>
<keyword evidence="1" id="KW-0472">Membrane</keyword>
<dbReference type="Proteomes" id="UP000614350">
    <property type="component" value="Unassembled WGS sequence"/>
</dbReference>
<evidence type="ECO:0000256" key="1">
    <source>
        <dbReference type="SAM" id="Phobius"/>
    </source>
</evidence>
<gene>
    <name evidence="2" type="ORF">HZH66_015464</name>
</gene>
<comment type="caution">
    <text evidence="2">The sequence shown here is derived from an EMBL/GenBank/DDBJ whole genome shotgun (WGS) entry which is preliminary data.</text>
</comment>
<sequence>MSERRKFNYSSNSYTHIATFQTEFTREHAQRFSRQSIANLRRDKMEKDSIEEEGIANVQKSFLWSSRLLRCMGVWPLKNYFPIFLFFFSYLCIHCTLTLAQLISAPKTMDNVVSNIAENILLTMTLTKITITRINREALRKLFVEIEEYVLTEKYETTEEKLTFLNYTKLPPFFIAMIGCSMSLEEVLYYTNRLMEGIECVQTIRLEIIFTSYEDDQSGPVEFDNNVLKRPLQSDSRTTEAFELSQPIAVDNYCPQLERLQNTLLKKLMALVNSKHVIPLHTNDGVRGPRITKDNNNQLC</sequence>
<reference evidence="2" key="1">
    <citation type="journal article" date="2020" name="G3 (Bethesda)">
        <title>High-Quality Assemblies for Three Invasive Social Wasps from the &lt;i&gt;Vespula&lt;/i&gt; Genus.</title>
        <authorList>
            <person name="Harrop T.W.R."/>
            <person name="Guhlin J."/>
            <person name="McLaughlin G.M."/>
            <person name="Permina E."/>
            <person name="Stockwell P."/>
            <person name="Gilligan J."/>
            <person name="Le Lec M.F."/>
            <person name="Gruber M.A.M."/>
            <person name="Quinn O."/>
            <person name="Lovegrove M."/>
            <person name="Duncan E.J."/>
            <person name="Remnant E.J."/>
            <person name="Van Eeckhoven J."/>
            <person name="Graham B."/>
            <person name="Knapp R.A."/>
            <person name="Langford K.W."/>
            <person name="Kronenberg Z."/>
            <person name="Press M.O."/>
            <person name="Eacker S.M."/>
            <person name="Wilson-Rankin E.E."/>
            <person name="Purcell J."/>
            <person name="Lester P.J."/>
            <person name="Dearden P.K."/>
        </authorList>
    </citation>
    <scope>NUCLEOTIDE SEQUENCE</scope>
    <source>
        <strain evidence="2">Marl-1</strain>
    </source>
</reference>
<organism evidence="2 3">
    <name type="scientific">Vespula vulgaris</name>
    <name type="common">Yellow jacket</name>
    <name type="synonym">Wasp</name>
    <dbReference type="NCBI Taxonomy" id="7454"/>
    <lineage>
        <taxon>Eukaryota</taxon>
        <taxon>Metazoa</taxon>
        <taxon>Ecdysozoa</taxon>
        <taxon>Arthropoda</taxon>
        <taxon>Hexapoda</taxon>
        <taxon>Insecta</taxon>
        <taxon>Pterygota</taxon>
        <taxon>Neoptera</taxon>
        <taxon>Endopterygota</taxon>
        <taxon>Hymenoptera</taxon>
        <taxon>Apocrita</taxon>
        <taxon>Aculeata</taxon>
        <taxon>Vespoidea</taxon>
        <taxon>Vespidae</taxon>
        <taxon>Vespinae</taxon>
        <taxon>Vespula</taxon>
    </lineage>
</organism>
<keyword evidence="1" id="KW-1133">Transmembrane helix</keyword>
<protein>
    <submittedName>
        <fullName evidence="2">Uncharacterized protein</fullName>
    </submittedName>
</protein>
<dbReference type="AlphaFoldDB" id="A0A834MLR6"/>
<name>A0A834MLR6_VESVU</name>
<evidence type="ECO:0000313" key="2">
    <source>
        <dbReference type="EMBL" id="KAF7378677.1"/>
    </source>
</evidence>
<dbReference type="EMBL" id="JACSEA010000025">
    <property type="protein sequence ID" value="KAF7378677.1"/>
    <property type="molecule type" value="Genomic_DNA"/>
</dbReference>
<evidence type="ECO:0000313" key="3">
    <source>
        <dbReference type="Proteomes" id="UP000614350"/>
    </source>
</evidence>
<accession>A0A834MLR6</accession>
<feature type="transmembrane region" description="Helical" evidence="1">
    <location>
        <begin position="80"/>
        <end position="100"/>
    </location>
</feature>
<keyword evidence="1" id="KW-0812">Transmembrane</keyword>
<keyword evidence="3" id="KW-1185">Reference proteome</keyword>